<accession>Q7U989</accession>
<dbReference type="GO" id="GO:0003677">
    <property type="term" value="F:DNA binding"/>
    <property type="evidence" value="ECO:0007669"/>
    <property type="project" value="InterPro"/>
</dbReference>
<proteinExistence type="predicted"/>
<dbReference type="KEGG" id="syw:SYNW0369"/>
<name>Q7U989_PARMW</name>
<sequence>MRHTATSKIRLRVRSGERCVGEQAVLPLAWEARNVAEAMQWIGRIYKLIHTGDHSLKTARDAVLGKATTHVEKKDWTWDQICEKYRNHLQTRKNKIKDTTFEASYGRYFEVMLKLLRSNTPPRTGAQLLDAVLSAPRVNKKPGKMFGTPLKTWGEQDASRLECCLAIKNMLTYAVSMDYRPGLWLIPEALYEDLRGSDSAAAALKGKSDLTDIEILELIQTIEQRSPGWASVLRLCATFGLRPCEADRNRHLEVRVNSRGQEQLHCSYQKKAGKRLTPQRWLVPLPFIDHGGERVWWDGWRGLNDLPWPPVERVDGAALGKFLRRQPEWKSLVAEKAKQGLQLKPYAFRDSFTHRCARFGIADADAALASGHSVKVHRESYINTSTETMLDAFERAAGRN</sequence>
<keyword evidence="2" id="KW-1185">Reference proteome</keyword>
<dbReference type="AlphaFoldDB" id="Q7U989"/>
<gene>
    <name evidence="1" type="ordered locus">SYNW0369</name>
</gene>
<dbReference type="HOGENOM" id="CLU_053698_1_0_3"/>
<protein>
    <submittedName>
        <fullName evidence="1">Weak similarity to phage integrase family</fullName>
    </submittedName>
</protein>
<dbReference type="eggNOG" id="COG0582">
    <property type="taxonomic scope" value="Bacteria"/>
</dbReference>
<evidence type="ECO:0000313" key="1">
    <source>
        <dbReference type="EMBL" id="CAE06884.1"/>
    </source>
</evidence>
<dbReference type="Proteomes" id="UP000001422">
    <property type="component" value="Chromosome"/>
</dbReference>
<organism evidence="1 2">
    <name type="scientific">Parasynechococcus marenigrum (strain WH8102)</name>
    <dbReference type="NCBI Taxonomy" id="84588"/>
    <lineage>
        <taxon>Bacteria</taxon>
        <taxon>Bacillati</taxon>
        <taxon>Cyanobacteriota</taxon>
        <taxon>Cyanophyceae</taxon>
        <taxon>Synechococcales</taxon>
        <taxon>Prochlorococcaceae</taxon>
        <taxon>Parasynechococcus</taxon>
        <taxon>Parasynechococcus marenigrum</taxon>
    </lineage>
</organism>
<dbReference type="EMBL" id="BX569690">
    <property type="protein sequence ID" value="CAE06884.1"/>
    <property type="molecule type" value="Genomic_DNA"/>
</dbReference>
<reference evidence="1 2" key="1">
    <citation type="journal article" date="2003" name="Nature">
        <title>The genome of a motile marine Synechococcus.</title>
        <authorList>
            <person name="Palenik B."/>
            <person name="Brahamsha B."/>
            <person name="Larimer F."/>
            <person name="Land M."/>
            <person name="Hauser L."/>
            <person name="Chain P."/>
            <person name="Lamerdin J."/>
            <person name="Regala W."/>
            <person name="Allen E.A."/>
            <person name="McCarren J."/>
            <person name="Paulsen I."/>
            <person name="Dufresne A."/>
            <person name="Partensky F."/>
            <person name="Webb E."/>
            <person name="Waterbury J."/>
        </authorList>
    </citation>
    <scope>NUCLEOTIDE SEQUENCE [LARGE SCALE GENOMIC DNA]</scope>
    <source>
        <strain evidence="1 2">WH8102</strain>
    </source>
</reference>
<dbReference type="SUPFAM" id="SSF56349">
    <property type="entry name" value="DNA breaking-rejoining enzymes"/>
    <property type="match status" value="1"/>
</dbReference>
<evidence type="ECO:0000313" key="2">
    <source>
        <dbReference type="Proteomes" id="UP000001422"/>
    </source>
</evidence>
<dbReference type="InterPro" id="IPR011010">
    <property type="entry name" value="DNA_brk_join_enz"/>
</dbReference>